<reference evidence="1" key="1">
    <citation type="submission" date="2021-02" db="EMBL/GenBank/DDBJ databases">
        <authorList>
            <person name="Dougan E. K."/>
            <person name="Rhodes N."/>
            <person name="Thang M."/>
            <person name="Chan C."/>
        </authorList>
    </citation>
    <scope>NUCLEOTIDE SEQUENCE</scope>
</reference>
<dbReference type="Proteomes" id="UP000626109">
    <property type="component" value="Unassembled WGS sequence"/>
</dbReference>
<organism evidence="1 2">
    <name type="scientific">Polarella glacialis</name>
    <name type="common">Dinoflagellate</name>
    <dbReference type="NCBI Taxonomy" id="89957"/>
    <lineage>
        <taxon>Eukaryota</taxon>
        <taxon>Sar</taxon>
        <taxon>Alveolata</taxon>
        <taxon>Dinophyceae</taxon>
        <taxon>Suessiales</taxon>
        <taxon>Suessiaceae</taxon>
        <taxon>Polarella</taxon>
    </lineage>
</organism>
<name>A0A813J024_POLGL</name>
<feature type="non-terminal residue" evidence="1">
    <location>
        <position position="1"/>
    </location>
</feature>
<gene>
    <name evidence="1" type="ORF">PGLA2088_LOCUS14382</name>
</gene>
<evidence type="ECO:0000313" key="1">
    <source>
        <dbReference type="EMBL" id="CAE8661024.1"/>
    </source>
</evidence>
<sequence length="57" mass="6199">THPSKLLEPDVVTVDAEQSSMASPMPHQAPVATMISDARKIATYVRTSSMSQQVSER</sequence>
<proteinExistence type="predicted"/>
<accession>A0A813J024</accession>
<evidence type="ECO:0000313" key="2">
    <source>
        <dbReference type="Proteomes" id="UP000626109"/>
    </source>
</evidence>
<feature type="non-terminal residue" evidence="1">
    <location>
        <position position="57"/>
    </location>
</feature>
<protein>
    <submittedName>
        <fullName evidence="1">Uncharacterized protein</fullName>
    </submittedName>
</protein>
<dbReference type="AlphaFoldDB" id="A0A813J024"/>
<comment type="caution">
    <text evidence="1">The sequence shown here is derived from an EMBL/GenBank/DDBJ whole genome shotgun (WGS) entry which is preliminary data.</text>
</comment>
<dbReference type="EMBL" id="CAJNNW010017501">
    <property type="protein sequence ID" value="CAE8661024.1"/>
    <property type="molecule type" value="Genomic_DNA"/>
</dbReference>